<dbReference type="Gene3D" id="3.30.9.10">
    <property type="entry name" value="D-Amino Acid Oxidase, subunit A, domain 2"/>
    <property type="match status" value="1"/>
</dbReference>
<evidence type="ECO:0000256" key="8">
    <source>
        <dbReference type="ARBA" id="ARBA00022827"/>
    </source>
</evidence>
<evidence type="ECO:0000256" key="1">
    <source>
        <dbReference type="ARBA" id="ARBA00001974"/>
    </source>
</evidence>
<protein>
    <recommendedName>
        <fullName evidence="4 11">Glycerol-3-phosphate dehydrogenase</fullName>
        <ecNumber evidence="4 11">1.1.5.3</ecNumber>
    </recommendedName>
</protein>
<comment type="catalytic activity">
    <reaction evidence="10 11">
        <text>a quinone + sn-glycerol 3-phosphate = dihydroxyacetone phosphate + a quinol</text>
        <dbReference type="Rhea" id="RHEA:18977"/>
        <dbReference type="ChEBI" id="CHEBI:24646"/>
        <dbReference type="ChEBI" id="CHEBI:57597"/>
        <dbReference type="ChEBI" id="CHEBI:57642"/>
        <dbReference type="ChEBI" id="CHEBI:132124"/>
        <dbReference type="EC" id="1.1.5.3"/>
    </reaction>
</comment>
<dbReference type="GO" id="GO:0006071">
    <property type="term" value="P:glycerol metabolic process"/>
    <property type="evidence" value="ECO:0007669"/>
    <property type="project" value="UniProtKB-KW"/>
</dbReference>
<comment type="cofactor">
    <cofactor evidence="1 11">
        <name>FAD</name>
        <dbReference type="ChEBI" id="CHEBI:57692"/>
    </cofactor>
</comment>
<evidence type="ECO:0000259" key="13">
    <source>
        <dbReference type="Pfam" id="PF16901"/>
    </source>
</evidence>
<dbReference type="InterPro" id="IPR031656">
    <property type="entry name" value="DAO_C"/>
</dbReference>
<comment type="subcellular location">
    <subcellularLocation>
        <location evidence="2">Cytoplasm</location>
    </subcellularLocation>
</comment>
<dbReference type="GO" id="GO:0046168">
    <property type="term" value="P:glycerol-3-phosphate catabolic process"/>
    <property type="evidence" value="ECO:0007669"/>
    <property type="project" value="TreeGrafter"/>
</dbReference>
<keyword evidence="5" id="KW-0963">Cytoplasm</keyword>
<dbReference type="GO" id="GO:0009331">
    <property type="term" value="C:glycerol-3-phosphate dehydrogenase (FAD) complex"/>
    <property type="evidence" value="ECO:0007669"/>
    <property type="project" value="UniProtKB-UniRule"/>
</dbReference>
<evidence type="ECO:0000256" key="11">
    <source>
        <dbReference type="RuleBase" id="RU361217"/>
    </source>
</evidence>
<dbReference type="Pfam" id="PF01266">
    <property type="entry name" value="DAO"/>
    <property type="match status" value="1"/>
</dbReference>
<dbReference type="Gene3D" id="3.50.50.60">
    <property type="entry name" value="FAD/NAD(P)-binding domain"/>
    <property type="match status" value="1"/>
</dbReference>
<dbReference type="PANTHER" id="PTHR11985">
    <property type="entry name" value="GLYCEROL-3-PHOSPHATE DEHYDROGENASE"/>
    <property type="match status" value="1"/>
</dbReference>
<dbReference type="InterPro" id="IPR000447">
    <property type="entry name" value="G3P_DH_FAD-dep"/>
</dbReference>
<keyword evidence="7" id="KW-0319">Glycerol metabolism</keyword>
<evidence type="ECO:0000256" key="9">
    <source>
        <dbReference type="ARBA" id="ARBA00023002"/>
    </source>
</evidence>
<dbReference type="InterPro" id="IPR038299">
    <property type="entry name" value="DAO_C_sf"/>
</dbReference>
<keyword evidence="8" id="KW-0274">FAD</keyword>
<proteinExistence type="inferred from homology"/>
<evidence type="ECO:0000256" key="5">
    <source>
        <dbReference type="ARBA" id="ARBA00022490"/>
    </source>
</evidence>
<evidence type="ECO:0000256" key="2">
    <source>
        <dbReference type="ARBA" id="ARBA00004496"/>
    </source>
</evidence>
<evidence type="ECO:0000256" key="4">
    <source>
        <dbReference type="ARBA" id="ARBA00013029"/>
    </source>
</evidence>
<evidence type="ECO:0000256" key="7">
    <source>
        <dbReference type="ARBA" id="ARBA00022798"/>
    </source>
</evidence>
<dbReference type="Pfam" id="PF16901">
    <property type="entry name" value="DAO_C"/>
    <property type="match status" value="1"/>
</dbReference>
<dbReference type="InterPro" id="IPR036188">
    <property type="entry name" value="FAD/NAD-bd_sf"/>
</dbReference>
<evidence type="ECO:0000313" key="15">
    <source>
        <dbReference type="Proteomes" id="UP000011200"/>
    </source>
</evidence>
<dbReference type="AlphaFoldDB" id="A0A2U9PR07"/>
<feature type="domain" description="Alpha-glycerophosphate oxidase C-terminal" evidence="13">
    <location>
        <begin position="406"/>
        <end position="530"/>
    </location>
</feature>
<dbReference type="EC" id="1.1.5.3" evidence="4 11"/>
<dbReference type="Proteomes" id="UP000011200">
    <property type="component" value="Chromosome"/>
</dbReference>
<gene>
    <name evidence="14" type="ORF">D806_032110</name>
</gene>
<evidence type="ECO:0000256" key="6">
    <source>
        <dbReference type="ARBA" id="ARBA00022630"/>
    </source>
</evidence>
<reference evidence="14 15" key="1">
    <citation type="journal article" date="2013" name="Genome Announc.">
        <title>Draft genome sequence of MKD8, a conjugal recipient Mycobacterium smegmatis strain.</title>
        <authorList>
            <person name="Gray T.A."/>
            <person name="Palumbo M.J."/>
            <person name="Derbyshire K.M."/>
        </authorList>
    </citation>
    <scope>NUCLEOTIDE SEQUENCE [LARGE SCALE GENOMIC DNA]</scope>
    <source>
        <strain evidence="14 15">MKD8</strain>
    </source>
</reference>
<evidence type="ECO:0000313" key="14">
    <source>
        <dbReference type="EMBL" id="AWT54183.1"/>
    </source>
</evidence>
<feature type="domain" description="FAD dependent oxidoreductase" evidence="12">
    <location>
        <begin position="26"/>
        <end position="385"/>
    </location>
</feature>
<keyword evidence="9 11" id="KW-0560">Oxidoreductase</keyword>
<dbReference type="GO" id="GO:0004368">
    <property type="term" value="F:glycerol-3-phosphate dehydrogenase (quinone) activity"/>
    <property type="evidence" value="ECO:0007669"/>
    <property type="project" value="UniProtKB-EC"/>
</dbReference>
<evidence type="ECO:0000256" key="10">
    <source>
        <dbReference type="ARBA" id="ARBA00049055"/>
    </source>
</evidence>
<reference evidence="15" key="2">
    <citation type="submission" date="2018-03" db="EMBL/GenBank/DDBJ databases">
        <authorList>
            <person name="Derbyshire K."/>
            <person name="Gray T.A."/>
            <person name="Champion M."/>
        </authorList>
    </citation>
    <scope>NUCLEOTIDE SEQUENCE [LARGE SCALE GENOMIC DNA]</scope>
    <source>
        <strain evidence="15">MKD8</strain>
    </source>
</reference>
<accession>A0A2U9PR07</accession>
<organism evidence="14 15">
    <name type="scientific">Mycolicibacterium smegmatis (strain MKD8)</name>
    <name type="common">Mycobacterium smegmatis</name>
    <dbReference type="NCBI Taxonomy" id="1214915"/>
    <lineage>
        <taxon>Bacteria</taxon>
        <taxon>Bacillati</taxon>
        <taxon>Actinomycetota</taxon>
        <taxon>Actinomycetes</taxon>
        <taxon>Mycobacteriales</taxon>
        <taxon>Mycobacteriaceae</taxon>
        <taxon>Mycolicibacterium</taxon>
    </lineage>
</organism>
<dbReference type="PANTHER" id="PTHR11985:SF31">
    <property type="entry name" value="GLYCEROL-3-PHOSPHATE DEHYDROGENASE 2"/>
    <property type="match status" value="1"/>
</dbReference>
<evidence type="ECO:0000259" key="12">
    <source>
        <dbReference type="Pfam" id="PF01266"/>
    </source>
</evidence>
<dbReference type="InterPro" id="IPR006076">
    <property type="entry name" value="FAD-dep_OxRdtase"/>
</dbReference>
<keyword evidence="6 11" id="KW-0285">Flavoprotein</keyword>
<dbReference type="Gene3D" id="1.10.8.870">
    <property type="entry name" value="Alpha-glycerophosphate oxidase, cap domain"/>
    <property type="match status" value="1"/>
</dbReference>
<dbReference type="SUPFAM" id="SSF51905">
    <property type="entry name" value="FAD/NAD(P)-binding domain"/>
    <property type="match status" value="1"/>
</dbReference>
<name>A0A2U9PR07_MYCSE</name>
<dbReference type="EMBL" id="CP027541">
    <property type="protein sequence ID" value="AWT54183.1"/>
    <property type="molecule type" value="Genomic_DNA"/>
</dbReference>
<evidence type="ECO:0000256" key="3">
    <source>
        <dbReference type="ARBA" id="ARBA00007330"/>
    </source>
</evidence>
<dbReference type="PRINTS" id="PR01001">
    <property type="entry name" value="FADG3PDH"/>
</dbReference>
<sequence length="571" mass="61019">MSMRSSILSPEYRRDAVASLRARHFDILVIGGGVVGCGVALDAATRGLSVGLVESRDFGSGTSSRSSKLLHGGLRYLEMLDFGLVAEALSERGLIADTLAPHLVRSIPFIYPLRHRGWERLYIGSGVGLYDAMASLSGNRGGIPWHRHLSRRRLRSISPALRTDTLAGALMYHDAQVDDARHTLAVARTAAAYGAVVTTGTEVTALRRTGDAVTGATVIDTTDHSAIEVSADCVVNATGVWSNDVSALAGCDSDPQVRMSKGVHLVVPRDCIDSDSGLILRTEKSVLFVIPWQQHWIIGTTDTEWTLRKEHPAATAADIDYLLSRVNAVLRTPIDRGDIVGVFAGLRPLVRGDSNSTAKTSREHAVSHPITGLVSIVGGKYTTYRVMAKDALDEALADIRSSAGACCTATVPLVGAPGYRAMVNARERIAAEFNLSTDAVANLLGRYGSETTDVLAPCINDPSLAAPIEGAPGYLRAEALYAATTEGARHLDDILTRRTRISFEAADRGRAAASEVAAVVADVLGWSAADRAREIERYLQRLRTEIASQTMADDVSADAARYGEPMMSATD</sequence>
<comment type="similarity">
    <text evidence="3 11">Belongs to the FAD-dependent glycerol-3-phosphate dehydrogenase family.</text>
</comment>
<dbReference type="PROSITE" id="PS00978">
    <property type="entry name" value="FAD_G3PDH_2"/>
    <property type="match status" value="1"/>
</dbReference>
<dbReference type="PROSITE" id="PS00977">
    <property type="entry name" value="FAD_G3PDH_1"/>
    <property type="match status" value="1"/>
</dbReference>
<dbReference type="FunFam" id="1.10.8.870:FF:000003">
    <property type="entry name" value="Glycerol-3-phosphate dehydrogenase"/>
    <property type="match status" value="1"/>
</dbReference>